<organism evidence="5 6">
    <name type="scientific">Amycolatopsis panacis</name>
    <dbReference type="NCBI Taxonomy" id="2340917"/>
    <lineage>
        <taxon>Bacteria</taxon>
        <taxon>Bacillati</taxon>
        <taxon>Actinomycetota</taxon>
        <taxon>Actinomycetes</taxon>
        <taxon>Pseudonocardiales</taxon>
        <taxon>Pseudonocardiaceae</taxon>
        <taxon>Amycolatopsis</taxon>
    </lineage>
</organism>
<dbReference type="PRINTS" id="PR01438">
    <property type="entry name" value="UNVRSLSTRESS"/>
</dbReference>
<dbReference type="InterPro" id="IPR006016">
    <property type="entry name" value="UspA"/>
</dbReference>
<name>A0A419I6Q9_9PSEU</name>
<accession>A0A419I6Q9</accession>
<evidence type="ECO:0000256" key="3">
    <source>
        <dbReference type="ARBA" id="ARBA00022840"/>
    </source>
</evidence>
<evidence type="ECO:0000313" key="5">
    <source>
        <dbReference type="EMBL" id="RJQ87256.1"/>
    </source>
</evidence>
<protein>
    <submittedName>
        <fullName evidence="5">Universal stress protein</fullName>
    </submittedName>
</protein>
<dbReference type="GO" id="GO:0005524">
    <property type="term" value="F:ATP binding"/>
    <property type="evidence" value="ECO:0007669"/>
    <property type="project" value="UniProtKB-KW"/>
</dbReference>
<dbReference type="Proteomes" id="UP000285112">
    <property type="component" value="Unassembled WGS sequence"/>
</dbReference>
<dbReference type="AlphaFoldDB" id="A0A419I6Q9"/>
<dbReference type="RefSeq" id="WP_120023065.1">
    <property type="nucleotide sequence ID" value="NZ_QZFV01000069.1"/>
</dbReference>
<reference evidence="5 6" key="1">
    <citation type="submission" date="2018-09" db="EMBL/GenBank/DDBJ databases">
        <title>YIM PH 21725 draft genome.</title>
        <authorList>
            <person name="Miao C."/>
        </authorList>
    </citation>
    <scope>NUCLEOTIDE SEQUENCE [LARGE SCALE GENOMIC DNA]</scope>
    <source>
        <strain evidence="6">YIM PH21725</strain>
    </source>
</reference>
<dbReference type="EMBL" id="QZFV01000069">
    <property type="protein sequence ID" value="RJQ87256.1"/>
    <property type="molecule type" value="Genomic_DNA"/>
</dbReference>
<dbReference type="InterPro" id="IPR006015">
    <property type="entry name" value="Universal_stress_UspA"/>
</dbReference>
<keyword evidence="6" id="KW-1185">Reference proteome</keyword>
<evidence type="ECO:0000256" key="1">
    <source>
        <dbReference type="ARBA" id="ARBA00008791"/>
    </source>
</evidence>
<comment type="caution">
    <text evidence="5">The sequence shown here is derived from an EMBL/GenBank/DDBJ whole genome shotgun (WGS) entry which is preliminary data.</text>
</comment>
<proteinExistence type="inferred from homology"/>
<evidence type="ECO:0000313" key="6">
    <source>
        <dbReference type="Proteomes" id="UP000285112"/>
    </source>
</evidence>
<evidence type="ECO:0000256" key="2">
    <source>
        <dbReference type="ARBA" id="ARBA00022741"/>
    </source>
</evidence>
<dbReference type="PANTHER" id="PTHR46268:SF27">
    <property type="entry name" value="UNIVERSAL STRESS PROTEIN RV2623"/>
    <property type="match status" value="1"/>
</dbReference>
<feature type="domain" description="UspA" evidence="4">
    <location>
        <begin position="9"/>
        <end position="144"/>
    </location>
</feature>
<dbReference type="Pfam" id="PF00582">
    <property type="entry name" value="Usp"/>
    <property type="match status" value="2"/>
</dbReference>
<dbReference type="Gene3D" id="3.40.50.620">
    <property type="entry name" value="HUPs"/>
    <property type="match status" value="2"/>
</dbReference>
<dbReference type="OrthoDB" id="3404132at2"/>
<evidence type="ECO:0000259" key="4">
    <source>
        <dbReference type="Pfam" id="PF00582"/>
    </source>
</evidence>
<comment type="similarity">
    <text evidence="1">Belongs to the universal stress protein A family.</text>
</comment>
<keyword evidence="3" id="KW-0067">ATP-binding</keyword>
<feature type="domain" description="UspA" evidence="4">
    <location>
        <begin position="157"/>
        <end position="293"/>
    </location>
</feature>
<dbReference type="SUPFAM" id="SSF52402">
    <property type="entry name" value="Adenine nucleotide alpha hydrolases-like"/>
    <property type="match status" value="2"/>
</dbReference>
<dbReference type="InterPro" id="IPR014729">
    <property type="entry name" value="Rossmann-like_a/b/a_fold"/>
</dbReference>
<gene>
    <name evidence="5" type="ORF">D5S19_10010</name>
</gene>
<dbReference type="PANTHER" id="PTHR46268">
    <property type="entry name" value="STRESS RESPONSE PROTEIN NHAX"/>
    <property type="match status" value="1"/>
</dbReference>
<keyword evidence="2" id="KW-0547">Nucleotide-binding</keyword>
<sequence length="299" mass="31778">MPDFPTALVAGTDGSPAAARALRWAARAARQRKRELRIVHVLEDPWSGFPHLEPAGKDIEHVLAARGHRILRRAVEVVQEVAPDLRPEPVLRRGRVPEWLATVAEDAALLVLGSPQARVRGRILPGSVALSLAAQGKCPVAVVRPHVAEEEAPATGPIVAGVDGSPASERALAIAFDEAAWRNAPLTAVHCWDDRLLSALFEENHWTFDGGAERGAEEILAERLAGWAEKYPEVPVRRVVVRGHPAEGLLDLADGAQLLVVGGRGRGGLAGLLLGSTSQAALSYALCPVVVARPMAAES</sequence>